<keyword evidence="2" id="KW-1133">Transmembrane helix</keyword>
<evidence type="ECO:0000256" key="2">
    <source>
        <dbReference type="SAM" id="Phobius"/>
    </source>
</evidence>
<keyword evidence="1" id="KW-0175">Coiled coil</keyword>
<dbReference type="Proteomes" id="UP001595378">
    <property type="component" value="Unassembled WGS sequence"/>
</dbReference>
<keyword evidence="4" id="KW-1185">Reference proteome</keyword>
<gene>
    <name evidence="3" type="ORF">ACFODK_13405</name>
</gene>
<feature type="transmembrane region" description="Helical" evidence="2">
    <location>
        <begin position="29"/>
        <end position="47"/>
    </location>
</feature>
<keyword evidence="2" id="KW-0812">Transmembrane</keyword>
<sequence>MKQFLRRISPRRAVADLVTVWRQPTEHRWGLLGVAIAMTFALFMLFIPKSQMVEPEMPEVIYISTWAEGRTEAEIIASNCRNQQLRDELESLLAQRAEIRRDIYKALGRATFIDVDAIEAEAEAARAAEQAANSVPLPENVDPLARLSVEEYCARAAG</sequence>
<evidence type="ECO:0000256" key="1">
    <source>
        <dbReference type="SAM" id="Coils"/>
    </source>
</evidence>
<accession>A0ABV7EGQ9</accession>
<evidence type="ECO:0000313" key="3">
    <source>
        <dbReference type="EMBL" id="MFC3101887.1"/>
    </source>
</evidence>
<organism evidence="3 4">
    <name type="scientific">Alteraurantiacibacter lauratis</name>
    <dbReference type="NCBI Taxonomy" id="2054627"/>
    <lineage>
        <taxon>Bacteria</taxon>
        <taxon>Pseudomonadati</taxon>
        <taxon>Pseudomonadota</taxon>
        <taxon>Alphaproteobacteria</taxon>
        <taxon>Sphingomonadales</taxon>
        <taxon>Erythrobacteraceae</taxon>
        <taxon>Alteraurantiacibacter</taxon>
    </lineage>
</organism>
<name>A0ABV7EGQ9_9SPHN</name>
<dbReference type="RefSeq" id="WP_336920233.1">
    <property type="nucleotide sequence ID" value="NZ_JBANRN010000015.1"/>
</dbReference>
<protein>
    <recommendedName>
        <fullName evidence="5">Metal-dependent phosphohydrolase 7TM extracellular domain-containing protein</fullName>
    </recommendedName>
</protein>
<keyword evidence="2" id="KW-0472">Membrane</keyword>
<dbReference type="EMBL" id="JBHRSU010000036">
    <property type="protein sequence ID" value="MFC3101887.1"/>
    <property type="molecule type" value="Genomic_DNA"/>
</dbReference>
<reference evidence="4" key="1">
    <citation type="journal article" date="2019" name="Int. J. Syst. Evol. Microbiol.">
        <title>The Global Catalogue of Microorganisms (GCM) 10K type strain sequencing project: providing services to taxonomists for standard genome sequencing and annotation.</title>
        <authorList>
            <consortium name="The Broad Institute Genomics Platform"/>
            <consortium name="The Broad Institute Genome Sequencing Center for Infectious Disease"/>
            <person name="Wu L."/>
            <person name="Ma J."/>
        </authorList>
    </citation>
    <scope>NUCLEOTIDE SEQUENCE [LARGE SCALE GENOMIC DNA]</scope>
    <source>
        <strain evidence="4">KCTC 52606</strain>
    </source>
</reference>
<proteinExistence type="predicted"/>
<evidence type="ECO:0000313" key="4">
    <source>
        <dbReference type="Proteomes" id="UP001595378"/>
    </source>
</evidence>
<evidence type="ECO:0008006" key="5">
    <source>
        <dbReference type="Google" id="ProtNLM"/>
    </source>
</evidence>
<feature type="coiled-coil region" evidence="1">
    <location>
        <begin position="75"/>
        <end position="102"/>
    </location>
</feature>
<comment type="caution">
    <text evidence="3">The sequence shown here is derived from an EMBL/GenBank/DDBJ whole genome shotgun (WGS) entry which is preliminary data.</text>
</comment>